<keyword evidence="5" id="KW-0472">Membrane</keyword>
<sequence>MRKIVLINILTLVVLAIAGIAAFHFYDEATNYVKTDNAKIDGTQISIASPVAGKLTSFNKEAGDKVAKDASIGSVTGMGQDGKPSKTDITMPQDGTIVKTQATENGFVGAGTPIAYAYNMNDLYVTANIKETDLDGVKEGQDVDVYVDGYKDTTLDGEIEKIGLATASSFSVLPSSNGNANFTKVTQVVPVKIKLSKDKSLDVIPGMNVTVRIHKN</sequence>
<evidence type="ECO:0000259" key="7">
    <source>
        <dbReference type="Pfam" id="PF25997"/>
    </source>
</evidence>
<dbReference type="Proteomes" id="UP000294802">
    <property type="component" value="Unassembled WGS sequence"/>
</dbReference>
<feature type="domain" description="p-hydroxybenzoic acid efflux pump subunit AaeA-like beta-barrel" evidence="6">
    <location>
        <begin position="123"/>
        <end position="214"/>
    </location>
</feature>
<name>A0A4R6BVM5_9STAP</name>
<accession>A0A4R6BVM5</accession>
<evidence type="ECO:0000256" key="1">
    <source>
        <dbReference type="ARBA" id="ARBA00004167"/>
    </source>
</evidence>
<dbReference type="RefSeq" id="WP_133443417.1">
    <property type="nucleotide sequence ID" value="NZ_SCWB01000005.1"/>
</dbReference>
<evidence type="ECO:0000313" key="8">
    <source>
        <dbReference type="EMBL" id="TDM12247.1"/>
    </source>
</evidence>
<keyword evidence="3" id="KW-0812">Transmembrane</keyword>
<protein>
    <submittedName>
        <fullName evidence="8">HlyD family secretion protein</fullName>
    </submittedName>
</protein>
<dbReference type="InterPro" id="IPR011053">
    <property type="entry name" value="Single_hybrid_motif"/>
</dbReference>
<evidence type="ECO:0000256" key="4">
    <source>
        <dbReference type="ARBA" id="ARBA00022989"/>
    </source>
</evidence>
<dbReference type="InterPro" id="IPR058635">
    <property type="entry name" value="BSH_YhbJ"/>
</dbReference>
<dbReference type="Pfam" id="PF25963">
    <property type="entry name" value="Beta-barrel_AAEA"/>
    <property type="match status" value="1"/>
</dbReference>
<dbReference type="Gene3D" id="2.40.30.170">
    <property type="match status" value="1"/>
</dbReference>
<dbReference type="EMBL" id="SCWB01000005">
    <property type="protein sequence ID" value="TDM12247.1"/>
    <property type="molecule type" value="Genomic_DNA"/>
</dbReference>
<dbReference type="AlphaFoldDB" id="A0A4R6BVM5"/>
<proteinExistence type="inferred from homology"/>
<dbReference type="Pfam" id="PF25997">
    <property type="entry name" value="BSH_YhbJ"/>
    <property type="match status" value="1"/>
</dbReference>
<evidence type="ECO:0000313" key="9">
    <source>
        <dbReference type="Proteomes" id="UP000294802"/>
    </source>
</evidence>
<comment type="caution">
    <text evidence="8">The sequence shown here is derived from an EMBL/GenBank/DDBJ whole genome shotgun (WGS) entry which is preliminary data.</text>
</comment>
<keyword evidence="9" id="KW-1185">Reference proteome</keyword>
<dbReference type="SUPFAM" id="SSF51230">
    <property type="entry name" value="Single hybrid motif"/>
    <property type="match status" value="1"/>
</dbReference>
<dbReference type="GO" id="GO:0016020">
    <property type="term" value="C:membrane"/>
    <property type="evidence" value="ECO:0007669"/>
    <property type="project" value="UniProtKB-SubCell"/>
</dbReference>
<dbReference type="PANTHER" id="PTHR30386">
    <property type="entry name" value="MEMBRANE FUSION SUBUNIT OF EMRAB-TOLC MULTIDRUG EFFLUX PUMP"/>
    <property type="match status" value="1"/>
</dbReference>
<dbReference type="OrthoDB" id="9811754at2"/>
<comment type="similarity">
    <text evidence="2">Belongs to the membrane fusion protein (MFP) (TC 8.A.1) family.</text>
</comment>
<dbReference type="InterPro" id="IPR058634">
    <property type="entry name" value="AaeA-lik-b-barrel"/>
</dbReference>
<gene>
    <name evidence="8" type="ORF">ERX29_04055</name>
</gene>
<dbReference type="PANTHER" id="PTHR30386:SF26">
    <property type="entry name" value="TRANSPORT PROTEIN COMB"/>
    <property type="match status" value="1"/>
</dbReference>
<evidence type="ECO:0000256" key="2">
    <source>
        <dbReference type="ARBA" id="ARBA00009477"/>
    </source>
</evidence>
<dbReference type="InterPro" id="IPR050739">
    <property type="entry name" value="MFP"/>
</dbReference>
<comment type="subcellular location">
    <subcellularLocation>
        <location evidence="1">Membrane</location>
        <topology evidence="1">Single-pass membrane protein</topology>
    </subcellularLocation>
</comment>
<evidence type="ECO:0000259" key="6">
    <source>
        <dbReference type="Pfam" id="PF25963"/>
    </source>
</evidence>
<reference evidence="8 9" key="1">
    <citation type="submission" date="2019-01" db="EMBL/GenBank/DDBJ databases">
        <title>Draft genome sequences of the type strains of six Macrococcus species.</title>
        <authorList>
            <person name="Mazhar S."/>
            <person name="Altermann E."/>
            <person name="Hill C."/>
            <person name="Mcauliffe O."/>
        </authorList>
    </citation>
    <scope>NUCLEOTIDE SEQUENCE [LARGE SCALE GENOMIC DNA]</scope>
    <source>
        <strain evidence="8 9">CCM4815</strain>
    </source>
</reference>
<evidence type="ECO:0000256" key="3">
    <source>
        <dbReference type="ARBA" id="ARBA00022692"/>
    </source>
</evidence>
<organism evidence="8 9">
    <name type="scientific">Macrococcus lamae</name>
    <dbReference type="NCBI Taxonomy" id="198484"/>
    <lineage>
        <taxon>Bacteria</taxon>
        <taxon>Bacillati</taxon>
        <taxon>Bacillota</taxon>
        <taxon>Bacilli</taxon>
        <taxon>Bacillales</taxon>
        <taxon>Staphylococcaceae</taxon>
        <taxon>Macrococcus</taxon>
    </lineage>
</organism>
<feature type="domain" description="YhbJ barrel-sandwich hybrid" evidence="7">
    <location>
        <begin position="45"/>
        <end position="116"/>
    </location>
</feature>
<evidence type="ECO:0000256" key="5">
    <source>
        <dbReference type="ARBA" id="ARBA00023136"/>
    </source>
</evidence>
<keyword evidence="4" id="KW-1133">Transmembrane helix</keyword>